<dbReference type="PANTHER" id="PTHR48043">
    <property type="entry name" value="EG:EG0003.4 PROTEIN-RELATED"/>
    <property type="match status" value="1"/>
</dbReference>
<keyword evidence="3 4" id="KW-0808">Transferase</keyword>
<evidence type="ECO:0000256" key="2">
    <source>
        <dbReference type="ARBA" id="ARBA00022676"/>
    </source>
</evidence>
<dbReference type="Proteomes" id="UP001497623">
    <property type="component" value="Unassembled WGS sequence"/>
</dbReference>
<dbReference type="Pfam" id="PF00201">
    <property type="entry name" value="UDPGT"/>
    <property type="match status" value="1"/>
</dbReference>
<keyword evidence="7" id="KW-1185">Reference proteome</keyword>
<evidence type="ECO:0000313" key="6">
    <source>
        <dbReference type="EMBL" id="CAL4125592.1"/>
    </source>
</evidence>
<dbReference type="GO" id="GO:0016020">
    <property type="term" value="C:membrane"/>
    <property type="evidence" value="ECO:0007669"/>
    <property type="project" value="UniProtKB-SubCell"/>
</dbReference>
<evidence type="ECO:0000256" key="3">
    <source>
        <dbReference type="ARBA" id="ARBA00022679"/>
    </source>
</evidence>
<gene>
    <name evidence="6" type="ORF">MNOR_LOCUS25237</name>
</gene>
<feature type="transmembrane region" description="Helical" evidence="5">
    <location>
        <begin position="488"/>
        <end position="509"/>
    </location>
</feature>
<dbReference type="Gene3D" id="3.40.50.2000">
    <property type="entry name" value="Glycogen Phosphorylase B"/>
    <property type="match status" value="2"/>
</dbReference>
<accession>A0AAV2RIW7</accession>
<dbReference type="AlphaFoldDB" id="A0AAV2RIW7"/>
<proteinExistence type="inferred from homology"/>
<evidence type="ECO:0000313" key="7">
    <source>
        <dbReference type="Proteomes" id="UP001497623"/>
    </source>
</evidence>
<protein>
    <recommendedName>
        <fullName evidence="5">UDP-glucuronosyltransferase</fullName>
        <ecNumber evidence="5">2.4.1.17</ecNumber>
    </recommendedName>
</protein>
<evidence type="ECO:0000256" key="4">
    <source>
        <dbReference type="RuleBase" id="RU003718"/>
    </source>
</evidence>
<dbReference type="CDD" id="cd03784">
    <property type="entry name" value="GT1_Gtf-like"/>
    <property type="match status" value="1"/>
</dbReference>
<evidence type="ECO:0000256" key="5">
    <source>
        <dbReference type="RuleBase" id="RU362059"/>
    </source>
</evidence>
<dbReference type="GO" id="GO:0015020">
    <property type="term" value="F:glucuronosyltransferase activity"/>
    <property type="evidence" value="ECO:0007669"/>
    <property type="project" value="UniProtKB-EC"/>
</dbReference>
<keyword evidence="5" id="KW-1133">Transmembrane helix</keyword>
<comment type="subcellular location">
    <subcellularLocation>
        <location evidence="5">Membrane</location>
        <topology evidence="5">Single-pass membrane protein</topology>
    </subcellularLocation>
</comment>
<dbReference type="SUPFAM" id="SSF53756">
    <property type="entry name" value="UDP-Glycosyltransferase/glycogen phosphorylase"/>
    <property type="match status" value="1"/>
</dbReference>
<dbReference type="InterPro" id="IPR035595">
    <property type="entry name" value="UDP_glycos_trans_CS"/>
</dbReference>
<comment type="similarity">
    <text evidence="1 4">Belongs to the UDP-glycosyltransferase family.</text>
</comment>
<dbReference type="PROSITE" id="PS00375">
    <property type="entry name" value="UDPGT"/>
    <property type="match status" value="1"/>
</dbReference>
<sequence>MKENYIFPQVFVVVAALLSVASGGNVLLMHPMYAASHVLALRTLTKELTTRGHQVTVVRWRDSHSYSPLDDPNITEYVLAINNTHGNVPHVSQEERGRFIMPQEQMWSNGLSITSVPVDMFQTISAFCKALFSQEDLIKTLRAQKFDIAIIDLIYNECSLALAHDMGAPYIGYWAFTFTSGEALYTTAYSPPSVVPVILSHLTTPMGYTSRLINHVMALAGHIVMAVQFAITGYHIREHLPSSPGPSQLLWNMSGMLINVHPALETPCLLPPAFLEVGGFHIKERKPLPQDLEHFLEGSGEEGTILFSMGFIFNSEVVPKSTIEAYMRAFGKLQQKVLMKFDGPVDNVPSNVKMVQWLPQQDILGHRRTVLFMTHCGMHGVMEALHYGVPMVGIPIFADQKDVLQRLLEKGLAIGLDKTADSQQIYEAIQEVLIDNRYKERVSAFSGILHHQISSPLNKAVWLVEHIMNTSGADHLKLPVQHLNFVQFYGMDVILLLIVLSYLLIRYLIPEISKLFIRLIRSNSNKVKVS</sequence>
<dbReference type="InterPro" id="IPR050271">
    <property type="entry name" value="UDP-glycosyltransferase"/>
</dbReference>
<dbReference type="PANTHER" id="PTHR48043:SF145">
    <property type="entry name" value="FI06409P-RELATED"/>
    <property type="match status" value="1"/>
</dbReference>
<comment type="caution">
    <text evidence="6">The sequence shown here is derived from an EMBL/GenBank/DDBJ whole genome shotgun (WGS) entry which is preliminary data.</text>
</comment>
<reference evidence="6 7" key="1">
    <citation type="submission" date="2024-05" db="EMBL/GenBank/DDBJ databases">
        <authorList>
            <person name="Wallberg A."/>
        </authorList>
    </citation>
    <scope>NUCLEOTIDE SEQUENCE [LARGE SCALE GENOMIC DNA]</scope>
</reference>
<keyword evidence="5" id="KW-0812">Transmembrane</keyword>
<evidence type="ECO:0000256" key="1">
    <source>
        <dbReference type="ARBA" id="ARBA00009995"/>
    </source>
</evidence>
<dbReference type="FunFam" id="3.40.50.2000:FF:000021">
    <property type="entry name" value="UDP-glucuronosyltransferase"/>
    <property type="match status" value="1"/>
</dbReference>
<organism evidence="6 7">
    <name type="scientific">Meganyctiphanes norvegica</name>
    <name type="common">Northern krill</name>
    <name type="synonym">Thysanopoda norvegica</name>
    <dbReference type="NCBI Taxonomy" id="48144"/>
    <lineage>
        <taxon>Eukaryota</taxon>
        <taxon>Metazoa</taxon>
        <taxon>Ecdysozoa</taxon>
        <taxon>Arthropoda</taxon>
        <taxon>Crustacea</taxon>
        <taxon>Multicrustacea</taxon>
        <taxon>Malacostraca</taxon>
        <taxon>Eumalacostraca</taxon>
        <taxon>Eucarida</taxon>
        <taxon>Euphausiacea</taxon>
        <taxon>Euphausiidae</taxon>
        <taxon>Meganyctiphanes</taxon>
    </lineage>
</organism>
<keyword evidence="2 4" id="KW-0328">Glycosyltransferase</keyword>
<comment type="catalytic activity">
    <reaction evidence="5">
        <text>glucuronate acceptor + UDP-alpha-D-glucuronate = acceptor beta-D-glucuronoside + UDP + H(+)</text>
        <dbReference type="Rhea" id="RHEA:21032"/>
        <dbReference type="ChEBI" id="CHEBI:15378"/>
        <dbReference type="ChEBI" id="CHEBI:58052"/>
        <dbReference type="ChEBI" id="CHEBI:58223"/>
        <dbReference type="ChEBI" id="CHEBI:132367"/>
        <dbReference type="ChEBI" id="CHEBI:132368"/>
        <dbReference type="EC" id="2.4.1.17"/>
    </reaction>
</comment>
<keyword evidence="5" id="KW-0472">Membrane</keyword>
<name>A0AAV2RIW7_MEGNR</name>
<dbReference type="EMBL" id="CAXKWB010023861">
    <property type="protein sequence ID" value="CAL4125592.1"/>
    <property type="molecule type" value="Genomic_DNA"/>
</dbReference>
<dbReference type="InterPro" id="IPR002213">
    <property type="entry name" value="UDP_glucos_trans"/>
</dbReference>
<dbReference type="EC" id="2.4.1.17" evidence="5"/>